<accession>A0A4R5LSS4</accession>
<dbReference type="AlphaFoldDB" id="A0A4R5LSS4"/>
<protein>
    <submittedName>
        <fullName evidence="1">Uncharacterized protein</fullName>
    </submittedName>
</protein>
<organism evidence="1 2">
    <name type="scientific">Seongchinamella unica</name>
    <dbReference type="NCBI Taxonomy" id="2547392"/>
    <lineage>
        <taxon>Bacteria</taxon>
        <taxon>Pseudomonadati</taxon>
        <taxon>Pseudomonadota</taxon>
        <taxon>Gammaproteobacteria</taxon>
        <taxon>Cellvibrionales</taxon>
        <taxon>Halieaceae</taxon>
        <taxon>Seongchinamella</taxon>
    </lineage>
</organism>
<proteinExistence type="predicted"/>
<dbReference type="RefSeq" id="WP_133212477.1">
    <property type="nucleotide sequence ID" value="NZ_SMSE01000002.1"/>
</dbReference>
<dbReference type="Proteomes" id="UP000295554">
    <property type="component" value="Unassembled WGS sequence"/>
</dbReference>
<keyword evidence="2" id="KW-1185">Reference proteome</keyword>
<sequence length="616" mass="67456">MPRDLINEIENQDSAKQETLLEMYLKQLKGQALARLQGATFGIGDEVLGAEAALLSYVGDDYDDDMSFIDRYKNERDLIRADMEAFQQEHPVISTGSELFGAMGGPGKGLDKFVRGGQTLLSKGARLAFGGAAEGALAGAGYADELEDVPVDASEGAVTGALAAPVMATGLGIAGKALSPVASGAKKVLDYVTEAPEQAAIRNVMPLIYKDELLELGPLGSIPDASDEARRLLRGLHAQNPNLSGELEGALKLRQQGTVNRIAEGLVTDNELRALENQIKRSRSRIAKSQYAKAYESTIPLEGDFKKVMNTSDMKTAYRRAEAIAQRLGEDIPSLKEITDGDEIEYLPLKAVDYMKRALDSKIIRASRQGGDDYRSLLVLKSRLTDLTDEASPEYAKARQFYTTDTRLLDALTTGRGLYKASPTDLKEQLRSMSAPEQNMFRKGAQNAIVERLRTGKRMGNPELRLADSEDRLDALRLAFEMDDEYQDFLKVIDRESAFTQTQQMIRGGSPTARIENDLNAVESGLDFATGNYGAMAKQIFSNIKGSAQGKQAEEMMSLLSKQGWSAEEIDDLLTGQRDIPAFLPESYHQGLRSIQRFGRHLTPYSMVGGVVPVMQ</sequence>
<gene>
    <name evidence="1" type="ORF">E2F43_10795</name>
</gene>
<name>A0A4R5LSS4_9GAMM</name>
<evidence type="ECO:0000313" key="1">
    <source>
        <dbReference type="EMBL" id="TDG13973.1"/>
    </source>
</evidence>
<evidence type="ECO:0000313" key="2">
    <source>
        <dbReference type="Proteomes" id="UP000295554"/>
    </source>
</evidence>
<dbReference type="EMBL" id="SMSE01000002">
    <property type="protein sequence ID" value="TDG13973.1"/>
    <property type="molecule type" value="Genomic_DNA"/>
</dbReference>
<comment type="caution">
    <text evidence="1">The sequence shown here is derived from an EMBL/GenBank/DDBJ whole genome shotgun (WGS) entry which is preliminary data.</text>
</comment>
<reference evidence="1 2" key="1">
    <citation type="submission" date="2019-03" db="EMBL/GenBank/DDBJ databases">
        <title>Seongchinamella monodicae gen. nov., sp. nov., a novel member of the Gammaproteobacteria isolated from a tidal mudflat of beach.</title>
        <authorList>
            <person name="Yang H.G."/>
            <person name="Kang J.W."/>
            <person name="Lee S.D."/>
        </authorList>
    </citation>
    <scope>NUCLEOTIDE SEQUENCE [LARGE SCALE GENOMIC DNA]</scope>
    <source>
        <strain evidence="1 2">GH4-78</strain>
    </source>
</reference>